<dbReference type="PANTHER" id="PTHR30086">
    <property type="entry name" value="ARGININE EXPORTER PROTEIN ARGO"/>
    <property type="match status" value="1"/>
</dbReference>
<keyword evidence="3 6" id="KW-0812">Transmembrane</keyword>
<evidence type="ECO:0000256" key="2">
    <source>
        <dbReference type="ARBA" id="ARBA00022475"/>
    </source>
</evidence>
<feature type="transmembrane region" description="Helical" evidence="6">
    <location>
        <begin position="37"/>
        <end position="61"/>
    </location>
</feature>
<accession>A0A1G9E2U7</accession>
<feature type="transmembrane region" description="Helical" evidence="6">
    <location>
        <begin position="138"/>
        <end position="158"/>
    </location>
</feature>
<dbReference type="OrthoDB" id="7724143at2"/>
<gene>
    <name evidence="7" type="ORF">SAMN05216257_104128</name>
</gene>
<evidence type="ECO:0000256" key="3">
    <source>
        <dbReference type="ARBA" id="ARBA00022692"/>
    </source>
</evidence>
<protein>
    <submittedName>
        <fullName evidence="7">Threonine/homoserine/homoserine lactone efflux protein</fullName>
    </submittedName>
</protein>
<dbReference type="Pfam" id="PF01810">
    <property type="entry name" value="LysE"/>
    <property type="match status" value="1"/>
</dbReference>
<dbReference type="GO" id="GO:0015171">
    <property type="term" value="F:amino acid transmembrane transporter activity"/>
    <property type="evidence" value="ECO:0007669"/>
    <property type="project" value="TreeGrafter"/>
</dbReference>
<dbReference type="InterPro" id="IPR001123">
    <property type="entry name" value="LeuE-type"/>
</dbReference>
<evidence type="ECO:0000256" key="5">
    <source>
        <dbReference type="ARBA" id="ARBA00023136"/>
    </source>
</evidence>
<keyword evidence="4 6" id="KW-1133">Transmembrane helix</keyword>
<dbReference type="RefSeq" id="WP_092500354.1">
    <property type="nucleotide sequence ID" value="NZ_FNFV01000004.1"/>
</dbReference>
<evidence type="ECO:0000256" key="6">
    <source>
        <dbReference type="SAM" id="Phobius"/>
    </source>
</evidence>
<feature type="transmembrane region" description="Helical" evidence="6">
    <location>
        <begin position="68"/>
        <end position="94"/>
    </location>
</feature>
<dbReference type="AlphaFoldDB" id="A0A1G9E2U7"/>
<sequence length="199" mass="20885">MLTFAAAVFFLIITPGPGVLSTAGVGAGFGGRAGLRYVAGLCIGTNLVALAVVTGLAAVILADPRIRWALFAASTAYLLYLAFCIATAGARLAFIRHARAPGLVNGVILQFINPKAYAVNTALFTGFPFLGTSYLGEVLAKFAIVNAIWLPIHLLWLWAGIRLHELDLSPAAHRAINIGMSLAMLAVVALAAGDFFARF</sequence>
<evidence type="ECO:0000256" key="1">
    <source>
        <dbReference type="ARBA" id="ARBA00004651"/>
    </source>
</evidence>
<keyword evidence="5 6" id="KW-0472">Membrane</keyword>
<feature type="transmembrane region" description="Helical" evidence="6">
    <location>
        <begin position="114"/>
        <end position="131"/>
    </location>
</feature>
<dbReference type="STRING" id="990712.SAMN05216257_104128"/>
<evidence type="ECO:0000313" key="7">
    <source>
        <dbReference type="EMBL" id="SDK70419.1"/>
    </source>
</evidence>
<dbReference type="PANTHER" id="PTHR30086:SF20">
    <property type="entry name" value="ARGININE EXPORTER PROTEIN ARGO-RELATED"/>
    <property type="match status" value="1"/>
</dbReference>
<evidence type="ECO:0000313" key="8">
    <source>
        <dbReference type="Proteomes" id="UP000199328"/>
    </source>
</evidence>
<keyword evidence="2" id="KW-1003">Cell membrane</keyword>
<dbReference type="Proteomes" id="UP000199328">
    <property type="component" value="Unassembled WGS sequence"/>
</dbReference>
<organism evidence="7 8">
    <name type="scientific">Meinhardsimonia xiamenensis</name>
    <dbReference type="NCBI Taxonomy" id="990712"/>
    <lineage>
        <taxon>Bacteria</taxon>
        <taxon>Pseudomonadati</taxon>
        <taxon>Pseudomonadota</taxon>
        <taxon>Alphaproteobacteria</taxon>
        <taxon>Rhodobacterales</taxon>
        <taxon>Paracoccaceae</taxon>
        <taxon>Meinhardsimonia</taxon>
    </lineage>
</organism>
<dbReference type="EMBL" id="FNFV01000004">
    <property type="protein sequence ID" value="SDK70419.1"/>
    <property type="molecule type" value="Genomic_DNA"/>
</dbReference>
<feature type="transmembrane region" description="Helical" evidence="6">
    <location>
        <begin position="178"/>
        <end position="197"/>
    </location>
</feature>
<comment type="subcellular location">
    <subcellularLocation>
        <location evidence="1">Cell membrane</location>
        <topology evidence="1">Multi-pass membrane protein</topology>
    </subcellularLocation>
</comment>
<dbReference type="GO" id="GO:0005886">
    <property type="term" value="C:plasma membrane"/>
    <property type="evidence" value="ECO:0007669"/>
    <property type="project" value="UniProtKB-SubCell"/>
</dbReference>
<reference evidence="8" key="1">
    <citation type="submission" date="2016-10" db="EMBL/GenBank/DDBJ databases">
        <authorList>
            <person name="Varghese N."/>
            <person name="Submissions S."/>
        </authorList>
    </citation>
    <scope>NUCLEOTIDE SEQUENCE [LARGE SCALE GENOMIC DNA]</scope>
    <source>
        <strain evidence="8">CGMCC 1.10789</strain>
    </source>
</reference>
<evidence type="ECO:0000256" key="4">
    <source>
        <dbReference type="ARBA" id="ARBA00022989"/>
    </source>
</evidence>
<proteinExistence type="predicted"/>
<keyword evidence="8" id="KW-1185">Reference proteome</keyword>
<name>A0A1G9E2U7_9RHOB</name>